<comment type="caution">
    <text evidence="1">The sequence shown here is derived from an EMBL/GenBank/DDBJ whole genome shotgun (WGS) entry which is preliminary data.</text>
</comment>
<proteinExistence type="predicted"/>
<organism evidence="1 2">
    <name type="scientific">Streptococcus macedonicus</name>
    <name type="common">Streptococcus gallolyticus macedonicus</name>
    <dbReference type="NCBI Taxonomy" id="59310"/>
    <lineage>
        <taxon>Bacteria</taxon>
        <taxon>Bacillati</taxon>
        <taxon>Bacillota</taxon>
        <taxon>Bacilli</taxon>
        <taxon>Lactobacillales</taxon>
        <taxon>Streptococcaceae</taxon>
        <taxon>Streptococcus</taxon>
    </lineage>
</organism>
<gene>
    <name evidence="1" type="ORF">CYK21_08000</name>
</gene>
<sequence>MSVKTLQEFQTLTDTEHASVSSGGLGYYKPVIESANGYACCCSNG</sequence>
<dbReference type="Proteomes" id="UP000235073">
    <property type="component" value="Unassembled WGS sequence"/>
</dbReference>
<evidence type="ECO:0000313" key="2">
    <source>
        <dbReference type="Proteomes" id="UP000235073"/>
    </source>
</evidence>
<evidence type="ECO:0000313" key="1">
    <source>
        <dbReference type="EMBL" id="PLA53699.1"/>
    </source>
</evidence>
<dbReference type="AlphaFoldDB" id="A0A2I1YFP4"/>
<accession>A0A2I1YFP4</accession>
<name>A0A2I1YFP4_STRMC</name>
<protein>
    <submittedName>
        <fullName evidence="1">Bacteriocin</fullName>
    </submittedName>
</protein>
<reference evidence="1 2" key="1">
    <citation type="submission" date="2017-12" db="EMBL/GenBank/DDBJ databases">
        <title>Phylogenetic diversity of female urinary microbiome.</title>
        <authorList>
            <person name="Thomas-White K."/>
            <person name="Wolfe A.J."/>
        </authorList>
    </citation>
    <scope>NUCLEOTIDE SEQUENCE [LARGE SCALE GENOMIC DNA]</scope>
    <source>
        <strain evidence="1 2">UMB0733</strain>
    </source>
</reference>
<dbReference type="EMBL" id="PKIB01000006">
    <property type="protein sequence ID" value="PLA53699.1"/>
    <property type="molecule type" value="Genomic_DNA"/>
</dbReference>